<organism evidence="1 2">
    <name type="scientific">Sodiomyces alkalinus (strain CBS 110278 / VKM F-3762 / F11)</name>
    <name type="common">Alkaliphilic filamentous fungus</name>
    <dbReference type="NCBI Taxonomy" id="1314773"/>
    <lineage>
        <taxon>Eukaryota</taxon>
        <taxon>Fungi</taxon>
        <taxon>Dikarya</taxon>
        <taxon>Ascomycota</taxon>
        <taxon>Pezizomycotina</taxon>
        <taxon>Sordariomycetes</taxon>
        <taxon>Hypocreomycetidae</taxon>
        <taxon>Glomerellales</taxon>
        <taxon>Plectosphaerellaceae</taxon>
        <taxon>Sodiomyces</taxon>
    </lineage>
</organism>
<dbReference type="RefSeq" id="XP_028471134.1">
    <property type="nucleotide sequence ID" value="XM_028610455.1"/>
</dbReference>
<dbReference type="AlphaFoldDB" id="A0A3N2Q9J5"/>
<dbReference type="EMBL" id="ML119051">
    <property type="protein sequence ID" value="ROT43328.1"/>
    <property type="molecule type" value="Genomic_DNA"/>
</dbReference>
<dbReference type="GeneID" id="39578933"/>
<proteinExistence type="predicted"/>
<evidence type="ECO:0000313" key="1">
    <source>
        <dbReference type="EMBL" id="ROT43328.1"/>
    </source>
</evidence>
<gene>
    <name evidence="1" type="ORF">SODALDRAFT_327520</name>
</gene>
<protein>
    <submittedName>
        <fullName evidence="1">Uncharacterized protein</fullName>
    </submittedName>
</protein>
<sequence length="70" mass="7565">MDEIWALCLSMSVFSFFFFFFFSPPSLFPSHTSLGAYGSGPHSSGLSSSSPLLVLPLLEVALGSMINEEV</sequence>
<reference evidence="1 2" key="1">
    <citation type="journal article" date="2018" name="Mol. Ecol.">
        <title>The obligate alkalophilic soda-lake fungus Sodiomyces alkalinus has shifted to a protein diet.</title>
        <authorList>
            <person name="Grum-Grzhimaylo A.A."/>
            <person name="Falkoski D.L."/>
            <person name="van den Heuvel J."/>
            <person name="Valero-Jimenez C.A."/>
            <person name="Min B."/>
            <person name="Choi I.G."/>
            <person name="Lipzen A."/>
            <person name="Daum C.G."/>
            <person name="Aanen D.K."/>
            <person name="Tsang A."/>
            <person name="Henrissat B."/>
            <person name="Bilanenko E.N."/>
            <person name="de Vries R.P."/>
            <person name="van Kan J.A.L."/>
            <person name="Grigoriev I.V."/>
            <person name="Debets A.J.M."/>
        </authorList>
    </citation>
    <scope>NUCLEOTIDE SEQUENCE [LARGE SCALE GENOMIC DNA]</scope>
    <source>
        <strain evidence="1 2">F11</strain>
    </source>
</reference>
<evidence type="ECO:0000313" key="2">
    <source>
        <dbReference type="Proteomes" id="UP000272025"/>
    </source>
</evidence>
<dbReference type="Proteomes" id="UP000272025">
    <property type="component" value="Unassembled WGS sequence"/>
</dbReference>
<accession>A0A3N2Q9J5</accession>
<keyword evidence="2" id="KW-1185">Reference proteome</keyword>
<name>A0A3N2Q9J5_SODAK</name>